<gene>
    <name evidence="1" type="ORF">KFK09_015353</name>
</gene>
<protein>
    <submittedName>
        <fullName evidence="1">Uncharacterized protein</fullName>
    </submittedName>
</protein>
<accession>A0A8T3B5P9</accession>
<dbReference type="AlphaFoldDB" id="A0A8T3B5P9"/>
<dbReference type="EMBL" id="JAGYWB010000011">
    <property type="protein sequence ID" value="KAI0504401.1"/>
    <property type="molecule type" value="Genomic_DNA"/>
</dbReference>
<dbReference type="OrthoDB" id="10496971at2759"/>
<comment type="caution">
    <text evidence="1">The sequence shown here is derived from an EMBL/GenBank/DDBJ whole genome shotgun (WGS) entry which is preliminary data.</text>
</comment>
<organism evidence="1 2">
    <name type="scientific">Dendrobium nobile</name>
    <name type="common">Orchid</name>
    <dbReference type="NCBI Taxonomy" id="94219"/>
    <lineage>
        <taxon>Eukaryota</taxon>
        <taxon>Viridiplantae</taxon>
        <taxon>Streptophyta</taxon>
        <taxon>Embryophyta</taxon>
        <taxon>Tracheophyta</taxon>
        <taxon>Spermatophyta</taxon>
        <taxon>Magnoliopsida</taxon>
        <taxon>Liliopsida</taxon>
        <taxon>Asparagales</taxon>
        <taxon>Orchidaceae</taxon>
        <taxon>Epidendroideae</taxon>
        <taxon>Malaxideae</taxon>
        <taxon>Dendrobiinae</taxon>
        <taxon>Dendrobium</taxon>
    </lineage>
</organism>
<name>A0A8T3B5P9_DENNO</name>
<sequence length="110" mass="12042">MRNLLRKSNSYNDVEEELQIDILMVVGLFLGIDRWSGLKFSLSYAYYFIGVEIAGVASSAPSWLLNFAPSTTFPCCRIGSYDILIGSKNGSSLAVTVTFSLSRASSAKSR</sequence>
<evidence type="ECO:0000313" key="2">
    <source>
        <dbReference type="Proteomes" id="UP000829196"/>
    </source>
</evidence>
<keyword evidence="2" id="KW-1185">Reference proteome</keyword>
<evidence type="ECO:0000313" key="1">
    <source>
        <dbReference type="EMBL" id="KAI0504401.1"/>
    </source>
</evidence>
<reference evidence="1" key="1">
    <citation type="journal article" date="2022" name="Front. Genet.">
        <title>Chromosome-Scale Assembly of the Dendrobium nobile Genome Provides Insights Into the Molecular Mechanism of the Biosynthesis of the Medicinal Active Ingredient of Dendrobium.</title>
        <authorList>
            <person name="Xu Q."/>
            <person name="Niu S.-C."/>
            <person name="Li K.-L."/>
            <person name="Zheng P.-J."/>
            <person name="Zhang X.-J."/>
            <person name="Jia Y."/>
            <person name="Liu Y."/>
            <person name="Niu Y.-X."/>
            <person name="Yu L.-H."/>
            <person name="Chen D.-F."/>
            <person name="Zhang G.-Q."/>
        </authorList>
    </citation>
    <scope>NUCLEOTIDE SEQUENCE</scope>
    <source>
        <tissue evidence="1">Leaf</tissue>
    </source>
</reference>
<dbReference type="Proteomes" id="UP000829196">
    <property type="component" value="Unassembled WGS sequence"/>
</dbReference>
<proteinExistence type="predicted"/>